<dbReference type="InterPro" id="IPR001723">
    <property type="entry name" value="Nuclear_hrmn_rcpt"/>
</dbReference>
<keyword evidence="6" id="KW-0804">Transcription</keyword>
<keyword evidence="13" id="KW-1185">Reference proteome</keyword>
<feature type="domain" description="NR LBD" evidence="11">
    <location>
        <begin position="333"/>
        <end position="537"/>
    </location>
</feature>
<keyword evidence="5" id="KW-0238">DNA-binding</keyword>
<evidence type="ECO:0000259" key="11">
    <source>
        <dbReference type="PROSITE" id="PS51843"/>
    </source>
</evidence>
<dbReference type="SMART" id="SM00399">
    <property type="entry name" value="ZnF_C4"/>
    <property type="match status" value="1"/>
</dbReference>
<evidence type="ECO:0000256" key="2">
    <source>
        <dbReference type="ARBA" id="ARBA00022771"/>
    </source>
</evidence>
<accession>A0ABN8PSY7</accession>
<dbReference type="SMART" id="SM00430">
    <property type="entry name" value="HOLI"/>
    <property type="match status" value="1"/>
</dbReference>
<dbReference type="InterPro" id="IPR050274">
    <property type="entry name" value="Nuclear_hormone_rcpt_NR2"/>
</dbReference>
<evidence type="ECO:0000256" key="5">
    <source>
        <dbReference type="ARBA" id="ARBA00023125"/>
    </source>
</evidence>
<dbReference type="PROSITE" id="PS51030">
    <property type="entry name" value="NUCLEAR_REC_DBD_2"/>
    <property type="match status" value="1"/>
</dbReference>
<feature type="compositionally biased region" description="Polar residues" evidence="9">
    <location>
        <begin position="183"/>
        <end position="195"/>
    </location>
</feature>
<evidence type="ECO:0008006" key="14">
    <source>
        <dbReference type="Google" id="ProtNLM"/>
    </source>
</evidence>
<dbReference type="InterPro" id="IPR001628">
    <property type="entry name" value="Znf_hrmn_rcpt"/>
</dbReference>
<comment type="caution">
    <text evidence="12">The sequence shown here is derived from an EMBL/GenBank/DDBJ whole genome shotgun (WGS) entry which is preliminary data.</text>
</comment>
<dbReference type="SUPFAM" id="SSF57716">
    <property type="entry name" value="Glucocorticoid receptor-like (DNA-binding domain)"/>
    <property type="match status" value="1"/>
</dbReference>
<feature type="region of interest" description="Disordered" evidence="9">
    <location>
        <begin position="283"/>
        <end position="313"/>
    </location>
</feature>
<protein>
    <recommendedName>
        <fullName evidence="14">Nuclear receptor subfamily 2 group E member 1</fullName>
    </recommendedName>
</protein>
<dbReference type="Pfam" id="PF00105">
    <property type="entry name" value="zf-C4"/>
    <property type="match status" value="1"/>
</dbReference>
<dbReference type="InterPro" id="IPR013088">
    <property type="entry name" value="Znf_NHR/GATA"/>
</dbReference>
<feature type="compositionally biased region" description="Low complexity" evidence="9">
    <location>
        <begin position="171"/>
        <end position="182"/>
    </location>
</feature>
<dbReference type="InterPro" id="IPR000536">
    <property type="entry name" value="Nucl_hrmn_rcpt_lig-bd"/>
</dbReference>
<proteinExistence type="predicted"/>
<evidence type="ECO:0000256" key="9">
    <source>
        <dbReference type="SAM" id="MobiDB-lite"/>
    </source>
</evidence>
<name>A0ABN8PSY7_9CNID</name>
<reference evidence="12 13" key="1">
    <citation type="submission" date="2022-05" db="EMBL/GenBank/DDBJ databases">
        <authorList>
            <consortium name="Genoscope - CEA"/>
            <person name="William W."/>
        </authorList>
    </citation>
    <scope>NUCLEOTIDE SEQUENCE [LARGE SCALE GENOMIC DNA]</scope>
</reference>
<sequence length="537" mass="60652">MARQRRLFLHPRDEEFSRWFRFTWEACEVCGDRCTGKHYGVYSCDGCSGFYKRTCRRAEPWLCKGQGQCPVDKSSRNDCKACRLKKCIEIGMNLEGVYRRFRFNEELVKSPPAESLADVTQGDMRVDVTPPLESQAGLGYPGATPQIRIVHTKSVMVKTEEQQHNDKQYEQKQQQQQQPLQQIETPETENNQRRLSSPRYFEDSQGEKFVASRANSMSAAKDYFSSTRSVAFSTPLTSMTASSMPGPVRVTLVSQDNNSNSIHSAVPSQSRHTIATPLSTQRFHPPSTFPSIQQNGHTSPPTPALGFSTSDPVTNDHRGASTALVSFRNAQRHFQPSQMSMSELHQAVEPLSFHSSEPLHDAACRLLTVSLRFGRRLPCFRRLPFRDQVILLEESWREMLLLDSVFWALSLSSGASSDSDPREQEIKTAREALLPLRTLKLDSSEYACLKAVILFRTNIHGLKSKDQVEQLQDEAQLLLADYVWSRLPIQPARFGKILLSVASLRSLAEKPIEHLFFNASSAKDVFETILSQVISSN</sequence>
<dbReference type="Gene3D" id="3.30.50.10">
    <property type="entry name" value="Erythroid Transcription Factor GATA-1, subunit A"/>
    <property type="match status" value="1"/>
</dbReference>
<keyword evidence="3" id="KW-0862">Zinc</keyword>
<feature type="region of interest" description="Disordered" evidence="9">
    <location>
        <begin position="158"/>
        <end position="204"/>
    </location>
</feature>
<dbReference type="PROSITE" id="PS51843">
    <property type="entry name" value="NR_LBD"/>
    <property type="match status" value="1"/>
</dbReference>
<dbReference type="PRINTS" id="PR00398">
    <property type="entry name" value="STRDHORMONER"/>
</dbReference>
<dbReference type="CDD" id="cd06916">
    <property type="entry name" value="NR_DBD_like"/>
    <property type="match status" value="1"/>
</dbReference>
<dbReference type="SUPFAM" id="SSF48508">
    <property type="entry name" value="Nuclear receptor ligand-binding domain"/>
    <property type="match status" value="1"/>
</dbReference>
<gene>
    <name evidence="12" type="ORF">PLOB_00047255</name>
</gene>
<dbReference type="Gene3D" id="1.10.565.10">
    <property type="entry name" value="Retinoid X Receptor"/>
    <property type="match status" value="1"/>
</dbReference>
<evidence type="ECO:0000313" key="12">
    <source>
        <dbReference type="EMBL" id="CAH3150099.1"/>
    </source>
</evidence>
<evidence type="ECO:0000256" key="4">
    <source>
        <dbReference type="ARBA" id="ARBA00023015"/>
    </source>
</evidence>
<keyword evidence="2" id="KW-0863">Zinc-finger</keyword>
<dbReference type="Proteomes" id="UP001159405">
    <property type="component" value="Unassembled WGS sequence"/>
</dbReference>
<evidence type="ECO:0000256" key="1">
    <source>
        <dbReference type="ARBA" id="ARBA00022723"/>
    </source>
</evidence>
<keyword evidence="4" id="KW-0805">Transcription regulation</keyword>
<dbReference type="PRINTS" id="PR00047">
    <property type="entry name" value="STROIDFINGER"/>
</dbReference>
<evidence type="ECO:0000259" key="10">
    <source>
        <dbReference type="PROSITE" id="PS51030"/>
    </source>
</evidence>
<evidence type="ECO:0000256" key="7">
    <source>
        <dbReference type="ARBA" id="ARBA00023170"/>
    </source>
</evidence>
<feature type="compositionally biased region" description="Polar residues" evidence="9">
    <location>
        <begin position="289"/>
        <end position="299"/>
    </location>
</feature>
<evidence type="ECO:0000256" key="8">
    <source>
        <dbReference type="ARBA" id="ARBA00023242"/>
    </source>
</evidence>
<evidence type="ECO:0000313" key="13">
    <source>
        <dbReference type="Proteomes" id="UP001159405"/>
    </source>
</evidence>
<organism evidence="12 13">
    <name type="scientific">Porites lobata</name>
    <dbReference type="NCBI Taxonomy" id="104759"/>
    <lineage>
        <taxon>Eukaryota</taxon>
        <taxon>Metazoa</taxon>
        <taxon>Cnidaria</taxon>
        <taxon>Anthozoa</taxon>
        <taxon>Hexacorallia</taxon>
        <taxon>Scleractinia</taxon>
        <taxon>Fungiina</taxon>
        <taxon>Poritidae</taxon>
        <taxon>Porites</taxon>
    </lineage>
</organism>
<dbReference type="PANTHER" id="PTHR24083">
    <property type="entry name" value="NUCLEAR HORMONE RECEPTOR"/>
    <property type="match status" value="1"/>
</dbReference>
<keyword evidence="8" id="KW-0539">Nucleus</keyword>
<dbReference type="InterPro" id="IPR035500">
    <property type="entry name" value="NHR-like_dom_sf"/>
</dbReference>
<evidence type="ECO:0000256" key="6">
    <source>
        <dbReference type="ARBA" id="ARBA00023163"/>
    </source>
</evidence>
<feature type="compositionally biased region" description="Basic and acidic residues" evidence="9">
    <location>
        <begin position="158"/>
        <end position="170"/>
    </location>
</feature>
<evidence type="ECO:0000256" key="3">
    <source>
        <dbReference type="ARBA" id="ARBA00022833"/>
    </source>
</evidence>
<keyword evidence="1" id="KW-0479">Metal-binding</keyword>
<dbReference type="Pfam" id="PF00104">
    <property type="entry name" value="Hormone_recep"/>
    <property type="match status" value="1"/>
</dbReference>
<keyword evidence="7" id="KW-0675">Receptor</keyword>
<dbReference type="EMBL" id="CALNXK010000088">
    <property type="protein sequence ID" value="CAH3150099.1"/>
    <property type="molecule type" value="Genomic_DNA"/>
</dbReference>
<feature type="domain" description="Nuclear receptor" evidence="10">
    <location>
        <begin position="24"/>
        <end position="99"/>
    </location>
</feature>